<proteinExistence type="predicted"/>
<keyword evidence="3" id="KW-1185">Reference proteome</keyword>
<accession>A0A923LV03</accession>
<reference evidence="2" key="1">
    <citation type="submission" date="2020-08" db="EMBL/GenBank/DDBJ databases">
        <title>Genome public.</title>
        <authorList>
            <person name="Liu C."/>
            <person name="Sun Q."/>
        </authorList>
    </citation>
    <scope>NUCLEOTIDE SEQUENCE</scope>
    <source>
        <strain evidence="2">NSJ-28</strain>
    </source>
</reference>
<evidence type="ECO:0000256" key="1">
    <source>
        <dbReference type="SAM" id="Phobius"/>
    </source>
</evidence>
<dbReference type="EMBL" id="JACOPL010000002">
    <property type="protein sequence ID" value="MBC5724474.1"/>
    <property type="molecule type" value="Genomic_DNA"/>
</dbReference>
<dbReference type="Pfam" id="PF14221">
    <property type="entry name" value="DUF4330"/>
    <property type="match status" value="1"/>
</dbReference>
<protein>
    <submittedName>
        <fullName evidence="2">DUF4330 domain-containing protein</fullName>
    </submittedName>
</protein>
<evidence type="ECO:0000313" key="3">
    <source>
        <dbReference type="Proteomes" id="UP000606499"/>
    </source>
</evidence>
<evidence type="ECO:0000313" key="2">
    <source>
        <dbReference type="EMBL" id="MBC5724474.1"/>
    </source>
</evidence>
<name>A0A923LV03_9FIRM</name>
<dbReference type="Proteomes" id="UP000606499">
    <property type="component" value="Unassembled WGS sequence"/>
</dbReference>
<sequence length="170" mass="18289">MKLINEKGKLFGVINVVDLLVLLAVIAVAAGVGYKLFAPQIAEAAAKQVDMTMIVRVRGATPFLVEEVERNSQVGKQIVSGNSYTSAVITDMQIEPYDQQVTTADGRIVTTRDPDKRDLVFTIETTVPEGTASPSIGTQEVRAGRTFIVKTNDFETTGNIDSVDIAADAE</sequence>
<dbReference type="InterPro" id="IPR025480">
    <property type="entry name" value="DUF4330"/>
</dbReference>
<gene>
    <name evidence="2" type="ORF">H8S45_03180</name>
</gene>
<keyword evidence="1" id="KW-0812">Transmembrane</keyword>
<dbReference type="RefSeq" id="WP_054327436.1">
    <property type="nucleotide sequence ID" value="NZ_JACOPL010000002.1"/>
</dbReference>
<keyword evidence="1" id="KW-1133">Transmembrane helix</keyword>
<keyword evidence="1" id="KW-0472">Membrane</keyword>
<feature type="transmembrane region" description="Helical" evidence="1">
    <location>
        <begin position="12"/>
        <end position="34"/>
    </location>
</feature>
<comment type="caution">
    <text evidence="2">The sequence shown here is derived from an EMBL/GenBank/DDBJ whole genome shotgun (WGS) entry which is preliminary data.</text>
</comment>
<organism evidence="2 3">
    <name type="scientific">Agathobaculum faecis</name>
    <dbReference type="NCBI Taxonomy" id="2763013"/>
    <lineage>
        <taxon>Bacteria</taxon>
        <taxon>Bacillati</taxon>
        <taxon>Bacillota</taxon>
        <taxon>Clostridia</taxon>
        <taxon>Eubacteriales</taxon>
        <taxon>Butyricicoccaceae</taxon>
        <taxon>Agathobaculum</taxon>
    </lineage>
</organism>
<dbReference type="AlphaFoldDB" id="A0A923LV03"/>